<organism evidence="1 2">
    <name type="scientific">Sulfitobacter sediminilitoris</name>
    <dbReference type="NCBI Taxonomy" id="2698830"/>
    <lineage>
        <taxon>Bacteria</taxon>
        <taxon>Pseudomonadati</taxon>
        <taxon>Pseudomonadota</taxon>
        <taxon>Alphaproteobacteria</taxon>
        <taxon>Rhodobacterales</taxon>
        <taxon>Roseobacteraceae</taxon>
        <taxon>Sulfitobacter</taxon>
    </lineage>
</organism>
<evidence type="ECO:0000313" key="2">
    <source>
        <dbReference type="Proteomes" id="UP000468591"/>
    </source>
</evidence>
<gene>
    <name evidence="1" type="ORF">GV827_07005</name>
</gene>
<protein>
    <recommendedName>
        <fullName evidence="3">XRE family transcriptional regulator</fullName>
    </recommendedName>
</protein>
<keyword evidence="2" id="KW-1185">Reference proteome</keyword>
<dbReference type="Proteomes" id="UP000468591">
    <property type="component" value="Unassembled WGS sequence"/>
</dbReference>
<proteinExistence type="predicted"/>
<accession>A0A6P0C8G8</accession>
<sequence>MEKRKTTIAQIVNATGLSRDVINKLKARPGSSTTVENGILIAAFFGKTVNQFVEMDSKDEDEQL</sequence>
<dbReference type="AlphaFoldDB" id="A0A6P0C8G8"/>
<reference evidence="1 2" key="1">
    <citation type="submission" date="2020-01" db="EMBL/GenBank/DDBJ databases">
        <title>Sulfitobacter sediminilitoris sp. nov., isolated from a tidal flat.</title>
        <authorList>
            <person name="Park S."/>
            <person name="Yoon J.-H."/>
        </authorList>
    </citation>
    <scope>NUCLEOTIDE SEQUENCE [LARGE SCALE GENOMIC DNA]</scope>
    <source>
        <strain evidence="1 2">JBTF-M27</strain>
    </source>
</reference>
<evidence type="ECO:0008006" key="3">
    <source>
        <dbReference type="Google" id="ProtNLM"/>
    </source>
</evidence>
<evidence type="ECO:0000313" key="1">
    <source>
        <dbReference type="EMBL" id="NEK22147.1"/>
    </source>
</evidence>
<comment type="caution">
    <text evidence="1">The sequence shown here is derived from an EMBL/GenBank/DDBJ whole genome shotgun (WGS) entry which is preliminary data.</text>
</comment>
<name>A0A6P0C8G8_9RHOB</name>
<dbReference type="RefSeq" id="WP_164353076.1">
    <property type="nucleotide sequence ID" value="NZ_JAABNT010000003.1"/>
</dbReference>
<dbReference type="EMBL" id="JAABNT010000003">
    <property type="protein sequence ID" value="NEK22147.1"/>
    <property type="molecule type" value="Genomic_DNA"/>
</dbReference>